<dbReference type="CDD" id="cd04190">
    <property type="entry name" value="Chitin_synth_C"/>
    <property type="match status" value="1"/>
</dbReference>
<evidence type="ECO:0000256" key="10">
    <source>
        <dbReference type="ARBA" id="ARBA00023316"/>
    </source>
</evidence>
<sequence length="1329" mass="149722">MRGPRSVPPSRSYTSVPNDEQDVGADQSAEYLGHAPVLTEETYRSTSPRSMAPRIPIGAANDHLDRQRLASYGSTGTDAHHAFVDSYFDNEVGLSHGALPYGPTYDVNPMMDPLTNAMLTPNGEAAQYKHESMDALSYPGISEDFGIHRPSASMIDFNDDPNQQYDWEQRQRPPSHGHLRKFELKGGNWIVDYPVPSPITNAVEPLFREQGQPKEFTHVRYSAVTCDPDQFTRDNGWGLRTCTDYGRDTELLITLTYYNEDRKLLARTLYGVMQNIRDICRSKSSKYWRQSAEDGRPAWQRIVVVLVYDGIDPCDKETLDVLATIGVYQDGIMKRKVDDTETVAHLFEYTTQVTVDSTPKLVQPSPGSDSNLVPVQMIFCMKQKNSKKINSHRWVFNAIGSLLQPEVVVLIDVGTKPGVKSIYHLWEAFHNNPNLGGACGEIHVMTDHGVRLLNPLVAAQNFEYKISNILDKPLESTFGYVSVLPGAFSAYRYRAICGRPLQQYFHGDHTLAERLGRKGMNQMNIFRKNMFLAEDRILCFELVAKAGDKWVLSYVKPSKAETDVPEKTAELISQRRRWLNGSFAASIYSLVHFYRLYRSRHNLLRMLGFHLQAIYNTCQLILSWFALGNLWLTFAIIIQYLPNVLLRDYSDTWLIAFHWINLALMWVYGFMLALQFVLALGNRPKAERVAYIMSLIVFGVLGTYVLCISLWLTIQSLLSLHAKNQSYAEIIFSNTTAVLIASLAAMFGVYLVASILYADPWHMVTSSVQYFWIAPSFVNVINVYAFCNLHDVSWGTKGSDKADALPSVDTAKRRSVNAKAVVEEMAYDQDTLDERFHGVVKRAIQPYRKESPGEKSTLDDSNRTFRTRLVALWLLTNAALVAAIMNLYSYHPHEGLQQEASEGQSNQQIYFKVILWSTFGVSGYTNTDGRVPIHRLPYILDSTANFPLVPKVLSLIAMRLAKKLARHSHGQSRFLEWQYIVSKSSLFAAIMHRNLAQMCMPTILYGTAWKDVQTAELVFTAFLQGFRGVDTAAQRKHYREDLVGKGVQQACEHLGIGRKDVWLQTKFTPLSGQDTNGPLPYDIQAPVADQVCASFQSSLTNLHPDQDIPRVTELVAKYALMARGNKDKPPSAAPQQDVYIDSYVLHSPMPTMQGTLEAWRVLEALVDAGLVRYIGLSNVYDPEIFQALFQYARIKPSIVQNRWHSTTGHDVSLLSLFSPQMSPNAFPYAADANSDDPKGVVYQPFWTLTGNPRLLDSDTVAVLAIKYHITPAQVLYAFVHQGFGLPGLQTCVLSGTTDEKHMKEAVQAVNLPPWAEDDLTVLRSEVYGE</sequence>
<dbReference type="InterPro" id="IPR036812">
    <property type="entry name" value="NAD(P)_OxRdtase_dom_sf"/>
</dbReference>
<evidence type="ECO:0000256" key="14">
    <source>
        <dbReference type="SAM" id="MobiDB-lite"/>
    </source>
</evidence>
<dbReference type="Pfam" id="PF00248">
    <property type="entry name" value="Aldo_ket_red"/>
    <property type="match status" value="1"/>
</dbReference>
<feature type="domain" description="Chitin synthase N-terminal" evidence="17">
    <location>
        <begin position="180"/>
        <end position="250"/>
    </location>
</feature>
<evidence type="ECO:0000256" key="2">
    <source>
        <dbReference type="ARBA" id="ARBA00004651"/>
    </source>
</evidence>
<evidence type="ECO:0000256" key="6">
    <source>
        <dbReference type="ARBA" id="ARBA00022679"/>
    </source>
</evidence>
<dbReference type="GO" id="GO:0030659">
    <property type="term" value="C:cytoplasmic vesicle membrane"/>
    <property type="evidence" value="ECO:0007669"/>
    <property type="project" value="UniProtKB-SubCell"/>
</dbReference>
<organism evidence="18 19">
    <name type="scientific">Malassezia psittaci</name>
    <dbReference type="NCBI Taxonomy" id="1821823"/>
    <lineage>
        <taxon>Eukaryota</taxon>
        <taxon>Fungi</taxon>
        <taxon>Dikarya</taxon>
        <taxon>Basidiomycota</taxon>
        <taxon>Ustilaginomycotina</taxon>
        <taxon>Malasseziomycetes</taxon>
        <taxon>Malasseziales</taxon>
        <taxon>Malasseziaceae</taxon>
        <taxon>Malassezia</taxon>
    </lineage>
</organism>
<evidence type="ECO:0000256" key="8">
    <source>
        <dbReference type="ARBA" id="ARBA00022989"/>
    </source>
</evidence>
<evidence type="ECO:0000256" key="15">
    <source>
        <dbReference type="SAM" id="Phobius"/>
    </source>
</evidence>
<dbReference type="InterPro" id="IPR013616">
    <property type="entry name" value="Chitin_synth_N"/>
</dbReference>
<keyword evidence="10" id="KW-0961">Cell wall biogenesis/degradation</keyword>
<dbReference type="Proteomes" id="UP001214628">
    <property type="component" value="Chromosome 4"/>
</dbReference>
<feature type="transmembrane region" description="Helical" evidence="15">
    <location>
        <begin position="653"/>
        <end position="677"/>
    </location>
</feature>
<keyword evidence="8 15" id="KW-1133">Transmembrane helix</keyword>
<name>A0AAF0F6P0_9BASI</name>
<dbReference type="InterPro" id="IPR004835">
    <property type="entry name" value="Chitin_synth"/>
</dbReference>
<keyword evidence="11" id="KW-0968">Cytoplasmic vesicle</keyword>
<feature type="transmembrane region" description="Helical" evidence="15">
    <location>
        <begin position="731"/>
        <end position="753"/>
    </location>
</feature>
<dbReference type="SUPFAM" id="SSF51430">
    <property type="entry name" value="NAD(P)-linked oxidoreductase"/>
    <property type="match status" value="1"/>
</dbReference>
<comment type="similarity">
    <text evidence="13">Belongs to the chitin synthase family. Class III subfamily.</text>
</comment>
<keyword evidence="5 18" id="KW-0328">Glycosyltransferase</keyword>
<dbReference type="EC" id="2.4.1.16" evidence="3"/>
<dbReference type="Gene3D" id="3.20.20.100">
    <property type="entry name" value="NADP-dependent oxidoreductase domain"/>
    <property type="match status" value="1"/>
</dbReference>
<gene>
    <name evidence="18" type="primary">CHS1</name>
    <name evidence="18" type="ORF">MPSI1_002771</name>
</gene>
<comment type="subcellular location">
    <subcellularLocation>
        <location evidence="2">Cell membrane</location>
        <topology evidence="2">Multi-pass membrane protein</topology>
    </subcellularLocation>
    <subcellularLocation>
        <location evidence="1">Cytoplasmic vesicle membrane</location>
        <topology evidence="1">Multi-pass membrane protein</topology>
    </subcellularLocation>
</comment>
<dbReference type="GO" id="GO:0016491">
    <property type="term" value="F:oxidoreductase activity"/>
    <property type="evidence" value="ECO:0007669"/>
    <property type="project" value="InterPro"/>
</dbReference>
<reference evidence="18" key="1">
    <citation type="submission" date="2023-02" db="EMBL/GenBank/DDBJ databases">
        <title>Mating type loci evolution in Malassezia.</title>
        <authorList>
            <person name="Coelho M.A."/>
        </authorList>
    </citation>
    <scope>NUCLEOTIDE SEQUENCE</scope>
    <source>
        <strain evidence="18">CBS 14136</strain>
    </source>
</reference>
<dbReference type="GO" id="GO:0030428">
    <property type="term" value="C:cell septum"/>
    <property type="evidence" value="ECO:0007669"/>
    <property type="project" value="TreeGrafter"/>
</dbReference>
<dbReference type="InterPro" id="IPR029044">
    <property type="entry name" value="Nucleotide-diphossugar_trans"/>
</dbReference>
<evidence type="ECO:0000259" key="17">
    <source>
        <dbReference type="Pfam" id="PF08407"/>
    </source>
</evidence>
<proteinExistence type="inferred from homology"/>
<dbReference type="SUPFAM" id="SSF53448">
    <property type="entry name" value="Nucleotide-diphospho-sugar transferases"/>
    <property type="match status" value="1"/>
</dbReference>
<dbReference type="InterPro" id="IPR023210">
    <property type="entry name" value="NADP_OxRdtase_dom"/>
</dbReference>
<dbReference type="GO" id="GO:0071555">
    <property type="term" value="P:cell wall organization"/>
    <property type="evidence" value="ECO:0007669"/>
    <property type="project" value="UniProtKB-KW"/>
</dbReference>
<comment type="function">
    <text evidence="12">Polymerizes chitin, a structural polymer of the cell wall and septum, by transferring the sugar moiety of UDP-GlcNAc to the non-reducing end of the growing chitin polymer.</text>
</comment>
<keyword evidence="4" id="KW-1003">Cell membrane</keyword>
<accession>A0AAF0F6P0</accession>
<evidence type="ECO:0000256" key="4">
    <source>
        <dbReference type="ARBA" id="ARBA00022475"/>
    </source>
</evidence>
<evidence type="ECO:0000256" key="5">
    <source>
        <dbReference type="ARBA" id="ARBA00022676"/>
    </source>
</evidence>
<evidence type="ECO:0000256" key="13">
    <source>
        <dbReference type="ARBA" id="ARBA00038055"/>
    </source>
</evidence>
<evidence type="ECO:0000256" key="9">
    <source>
        <dbReference type="ARBA" id="ARBA00023136"/>
    </source>
</evidence>
<dbReference type="CDD" id="cd19071">
    <property type="entry name" value="AKR_AKR1-5-like"/>
    <property type="match status" value="1"/>
</dbReference>
<feature type="region of interest" description="Disordered" evidence="14">
    <location>
        <begin position="1"/>
        <end position="60"/>
    </location>
</feature>
<feature type="transmembrane region" description="Helical" evidence="15">
    <location>
        <begin position="618"/>
        <end position="641"/>
    </location>
</feature>
<dbReference type="PANTHER" id="PTHR22914:SF11">
    <property type="entry name" value="CHITIN SYNTHASE B"/>
    <property type="match status" value="1"/>
</dbReference>
<feature type="transmembrane region" description="Helical" evidence="15">
    <location>
        <begin position="689"/>
        <end position="711"/>
    </location>
</feature>
<evidence type="ECO:0000259" key="16">
    <source>
        <dbReference type="Pfam" id="PF00248"/>
    </source>
</evidence>
<feature type="domain" description="NADP-dependent oxidoreductase" evidence="16">
    <location>
        <begin position="1139"/>
        <end position="1314"/>
    </location>
</feature>
<protein>
    <recommendedName>
        <fullName evidence="3">chitin synthase</fullName>
        <ecNumber evidence="3">2.4.1.16</ecNumber>
    </recommendedName>
</protein>
<evidence type="ECO:0000256" key="12">
    <source>
        <dbReference type="ARBA" id="ARBA00024009"/>
    </source>
</evidence>
<dbReference type="GO" id="GO:0006031">
    <property type="term" value="P:chitin biosynthetic process"/>
    <property type="evidence" value="ECO:0007669"/>
    <property type="project" value="TreeGrafter"/>
</dbReference>
<evidence type="ECO:0000256" key="3">
    <source>
        <dbReference type="ARBA" id="ARBA00012543"/>
    </source>
</evidence>
<dbReference type="Pfam" id="PF08407">
    <property type="entry name" value="Chitin_synth_1N"/>
    <property type="match status" value="1"/>
</dbReference>
<evidence type="ECO:0000313" key="19">
    <source>
        <dbReference type="Proteomes" id="UP001214628"/>
    </source>
</evidence>
<keyword evidence="19" id="KW-1185">Reference proteome</keyword>
<dbReference type="GO" id="GO:0005886">
    <property type="term" value="C:plasma membrane"/>
    <property type="evidence" value="ECO:0007669"/>
    <property type="project" value="UniProtKB-SubCell"/>
</dbReference>
<feature type="transmembrane region" description="Helical" evidence="15">
    <location>
        <begin position="869"/>
        <end position="888"/>
    </location>
</feature>
<feature type="transmembrane region" description="Helical" evidence="15">
    <location>
        <begin position="578"/>
        <end position="597"/>
    </location>
</feature>
<dbReference type="Pfam" id="PF01644">
    <property type="entry name" value="Chitin_synth_1"/>
    <property type="match status" value="1"/>
</dbReference>
<dbReference type="PRINTS" id="PR00069">
    <property type="entry name" value="ALDKETRDTASE"/>
</dbReference>
<feature type="compositionally biased region" description="Polar residues" evidence="14">
    <location>
        <begin position="9"/>
        <end position="18"/>
    </location>
</feature>
<evidence type="ECO:0000313" key="18">
    <source>
        <dbReference type="EMBL" id="WFD44106.1"/>
    </source>
</evidence>
<evidence type="ECO:0000256" key="11">
    <source>
        <dbReference type="ARBA" id="ARBA00023329"/>
    </source>
</evidence>
<keyword evidence="6 18" id="KW-0808">Transferase</keyword>
<dbReference type="PANTHER" id="PTHR22914">
    <property type="entry name" value="CHITIN SYNTHASE"/>
    <property type="match status" value="1"/>
</dbReference>
<keyword evidence="7 15" id="KW-0812">Transmembrane</keyword>
<evidence type="ECO:0000256" key="1">
    <source>
        <dbReference type="ARBA" id="ARBA00004439"/>
    </source>
</evidence>
<dbReference type="GO" id="GO:0004100">
    <property type="term" value="F:chitin synthase activity"/>
    <property type="evidence" value="ECO:0007669"/>
    <property type="project" value="UniProtKB-EC"/>
</dbReference>
<evidence type="ECO:0000256" key="7">
    <source>
        <dbReference type="ARBA" id="ARBA00022692"/>
    </source>
</evidence>
<dbReference type="EMBL" id="CP118378">
    <property type="protein sequence ID" value="WFD44106.1"/>
    <property type="molecule type" value="Genomic_DNA"/>
</dbReference>
<dbReference type="InterPro" id="IPR020471">
    <property type="entry name" value="AKR"/>
</dbReference>
<keyword evidence="9 15" id="KW-0472">Membrane</keyword>